<name>A0A919U800_9CELL</name>
<dbReference type="GO" id="GO:0016787">
    <property type="term" value="F:hydrolase activity"/>
    <property type="evidence" value="ECO:0007669"/>
    <property type="project" value="UniProtKB-KW"/>
</dbReference>
<dbReference type="SUPFAM" id="SSF56281">
    <property type="entry name" value="Metallo-hydrolase/oxidoreductase"/>
    <property type="match status" value="1"/>
</dbReference>
<dbReference type="Pfam" id="PF00753">
    <property type="entry name" value="Lactamase_B"/>
    <property type="match status" value="1"/>
</dbReference>
<dbReference type="SMART" id="SM00849">
    <property type="entry name" value="Lactamase_B"/>
    <property type="match status" value="1"/>
</dbReference>
<accession>A0A919U800</accession>
<organism evidence="2 3">
    <name type="scientific">Cellulomonas pakistanensis</name>
    <dbReference type="NCBI Taxonomy" id="992287"/>
    <lineage>
        <taxon>Bacteria</taxon>
        <taxon>Bacillati</taxon>
        <taxon>Actinomycetota</taxon>
        <taxon>Actinomycetes</taxon>
        <taxon>Micrococcales</taxon>
        <taxon>Cellulomonadaceae</taxon>
        <taxon>Cellulomonas</taxon>
    </lineage>
</organism>
<keyword evidence="2" id="KW-0378">Hydrolase</keyword>
<dbReference type="PANTHER" id="PTHR46233">
    <property type="entry name" value="HYDROXYACYLGLUTATHIONE HYDROLASE GLOC"/>
    <property type="match status" value="1"/>
</dbReference>
<dbReference type="InterPro" id="IPR036866">
    <property type="entry name" value="RibonucZ/Hydroxyglut_hydro"/>
</dbReference>
<proteinExistence type="predicted"/>
<keyword evidence="3" id="KW-1185">Reference proteome</keyword>
<comment type="caution">
    <text evidence="2">The sequence shown here is derived from an EMBL/GenBank/DDBJ whole genome shotgun (WGS) entry which is preliminary data.</text>
</comment>
<dbReference type="CDD" id="cd06262">
    <property type="entry name" value="metallo-hydrolase-like_MBL-fold"/>
    <property type="match status" value="1"/>
</dbReference>
<dbReference type="Proteomes" id="UP000642125">
    <property type="component" value="Unassembled WGS sequence"/>
</dbReference>
<dbReference type="InterPro" id="IPR001279">
    <property type="entry name" value="Metallo-B-lactamas"/>
</dbReference>
<sequence length="264" mass="26458">MSGAGVSGAGVGGAGVGGAGVGDGRGAGRYTGVAAPGGPAAVRVLDDVVLRKLSVGPMDNAAYVLACRRSGARLLVDAAAEPDRLLDLARAGVPGDPDGDLALVVTTHRHRDHLGALAAVLDATGAPHAAGADDAEAVAADAGTPPPRPLAHGDVVEVGALRLEVVALRGHTPGAVALAYREPGDASAPGAVPGRVHLLTGDSLFPGGPGRTTTPAAFASLMADLEDRVFGRFGDDTWVYPGHGRDTTLGAERPHLDEWRARGW</sequence>
<dbReference type="EMBL" id="BONO01000024">
    <property type="protein sequence ID" value="GIG37497.1"/>
    <property type="molecule type" value="Genomic_DNA"/>
</dbReference>
<protein>
    <submittedName>
        <fullName evidence="2">Zn-dependent hydrolase</fullName>
    </submittedName>
</protein>
<evidence type="ECO:0000259" key="1">
    <source>
        <dbReference type="SMART" id="SM00849"/>
    </source>
</evidence>
<dbReference type="AlphaFoldDB" id="A0A919U800"/>
<feature type="domain" description="Metallo-beta-lactamase" evidence="1">
    <location>
        <begin position="59"/>
        <end position="243"/>
    </location>
</feature>
<dbReference type="Gene3D" id="3.60.15.10">
    <property type="entry name" value="Ribonuclease Z/Hydroxyacylglutathione hydrolase-like"/>
    <property type="match status" value="1"/>
</dbReference>
<dbReference type="InterPro" id="IPR051453">
    <property type="entry name" value="MBL_Glyoxalase_II"/>
</dbReference>
<reference evidence="2" key="1">
    <citation type="submission" date="2021-01" db="EMBL/GenBank/DDBJ databases">
        <title>Whole genome shotgun sequence of Cellulomonas pakistanensis NBRC 110800.</title>
        <authorList>
            <person name="Komaki H."/>
            <person name="Tamura T."/>
        </authorList>
    </citation>
    <scope>NUCLEOTIDE SEQUENCE</scope>
    <source>
        <strain evidence="2">NBRC 110800</strain>
    </source>
</reference>
<dbReference type="PANTHER" id="PTHR46233:SF1">
    <property type="entry name" value="CONSERVED PROTEIN"/>
    <property type="match status" value="1"/>
</dbReference>
<evidence type="ECO:0000313" key="2">
    <source>
        <dbReference type="EMBL" id="GIG37497.1"/>
    </source>
</evidence>
<gene>
    <name evidence="2" type="ORF">Cpa01nite_28780</name>
</gene>
<evidence type="ECO:0000313" key="3">
    <source>
        <dbReference type="Proteomes" id="UP000642125"/>
    </source>
</evidence>